<keyword evidence="3" id="KW-0498">Mitosis</keyword>
<evidence type="ECO:0000256" key="6">
    <source>
        <dbReference type="ARBA" id="ARBA00023306"/>
    </source>
</evidence>
<dbReference type="SUPFAM" id="SSF48371">
    <property type="entry name" value="ARM repeat"/>
    <property type="match status" value="1"/>
</dbReference>
<dbReference type="InterPro" id="IPR011989">
    <property type="entry name" value="ARM-like"/>
</dbReference>
<evidence type="ECO:0000256" key="4">
    <source>
        <dbReference type="ARBA" id="ARBA00023067"/>
    </source>
</evidence>
<dbReference type="InterPro" id="IPR032682">
    <property type="entry name" value="Cnd1_C"/>
</dbReference>
<dbReference type="PANTHER" id="PTHR14222">
    <property type="entry name" value="CONDENSIN"/>
    <property type="match status" value="1"/>
</dbReference>
<dbReference type="EMBL" id="UZAI01018529">
    <property type="protein sequence ID" value="VDP37835.1"/>
    <property type="molecule type" value="Genomic_DNA"/>
</dbReference>
<dbReference type="Proteomes" id="UP000277204">
    <property type="component" value="Unassembled WGS sequence"/>
</dbReference>
<name>A0A183MY57_9TREM</name>
<evidence type="ECO:0000313" key="8">
    <source>
        <dbReference type="Proteomes" id="UP000277204"/>
    </source>
</evidence>
<dbReference type="Gene3D" id="1.25.10.10">
    <property type="entry name" value="Leucine-rich Repeat Variant"/>
    <property type="match status" value="1"/>
</dbReference>
<keyword evidence="6" id="KW-0131">Cell cycle</keyword>
<dbReference type="STRING" id="48269.A0A183MY57"/>
<dbReference type="Pfam" id="PF12717">
    <property type="entry name" value="Cnd1"/>
    <property type="match status" value="1"/>
</dbReference>
<organism evidence="7 8">
    <name type="scientific">Schistosoma margrebowiei</name>
    <dbReference type="NCBI Taxonomy" id="48269"/>
    <lineage>
        <taxon>Eukaryota</taxon>
        <taxon>Metazoa</taxon>
        <taxon>Spiralia</taxon>
        <taxon>Lophotrochozoa</taxon>
        <taxon>Platyhelminthes</taxon>
        <taxon>Trematoda</taxon>
        <taxon>Digenea</taxon>
        <taxon>Strigeidida</taxon>
        <taxon>Schistosomatoidea</taxon>
        <taxon>Schistosomatidae</taxon>
        <taxon>Schistosoma</taxon>
    </lineage>
</organism>
<keyword evidence="5" id="KW-0539">Nucleus</keyword>
<reference evidence="7 8" key="1">
    <citation type="submission" date="2018-11" db="EMBL/GenBank/DDBJ databases">
        <authorList>
            <consortium name="Pathogen Informatics"/>
        </authorList>
    </citation>
    <scope>NUCLEOTIDE SEQUENCE [LARGE SCALE GENOMIC DNA]</scope>
    <source>
        <strain evidence="7 8">Zambia</strain>
    </source>
</reference>
<gene>
    <name evidence="7" type="ORF">SMRZ_LOCUS20982</name>
</gene>
<evidence type="ECO:0000256" key="1">
    <source>
        <dbReference type="ARBA" id="ARBA00004123"/>
    </source>
</evidence>
<dbReference type="GO" id="GO:0051301">
    <property type="term" value="P:cell division"/>
    <property type="evidence" value="ECO:0007669"/>
    <property type="project" value="UniProtKB-KW"/>
</dbReference>
<dbReference type="GO" id="GO:0042393">
    <property type="term" value="F:histone binding"/>
    <property type="evidence" value="ECO:0007669"/>
    <property type="project" value="TreeGrafter"/>
</dbReference>
<dbReference type="InterPro" id="IPR016024">
    <property type="entry name" value="ARM-type_fold"/>
</dbReference>
<evidence type="ECO:0000256" key="3">
    <source>
        <dbReference type="ARBA" id="ARBA00022776"/>
    </source>
</evidence>
<keyword evidence="8" id="KW-1185">Reference proteome</keyword>
<dbReference type="GO" id="GO:0000796">
    <property type="term" value="C:condensin complex"/>
    <property type="evidence" value="ECO:0007669"/>
    <property type="project" value="TreeGrafter"/>
</dbReference>
<protein>
    <submittedName>
        <fullName evidence="7">Uncharacterized protein</fullName>
    </submittedName>
</protein>
<dbReference type="PANTHER" id="PTHR14222:SF2">
    <property type="entry name" value="CONDENSIN COMPLEX SUBUNIT 1"/>
    <property type="match status" value="1"/>
</dbReference>
<comment type="subcellular location">
    <subcellularLocation>
        <location evidence="1">Nucleus</location>
    </subcellularLocation>
</comment>
<proteinExistence type="predicted"/>
<dbReference type="GO" id="GO:0000779">
    <property type="term" value="C:condensed chromosome, centromeric region"/>
    <property type="evidence" value="ECO:0007669"/>
    <property type="project" value="TreeGrafter"/>
</dbReference>
<evidence type="ECO:0000313" key="7">
    <source>
        <dbReference type="EMBL" id="VDP37835.1"/>
    </source>
</evidence>
<dbReference type="InterPro" id="IPR026971">
    <property type="entry name" value="CND1/NCAPD3"/>
</dbReference>
<evidence type="ECO:0000256" key="5">
    <source>
        <dbReference type="ARBA" id="ARBA00023242"/>
    </source>
</evidence>
<evidence type="ECO:0000256" key="2">
    <source>
        <dbReference type="ARBA" id="ARBA00022618"/>
    </source>
</evidence>
<accession>A0A183MY57</accession>
<sequence>MMLVNAEVCEPRLQLLFTMAERSQSEIVRANLIVALGDLCRRFPNLIEPWTPNLYARLRDTSAKVRTNALNTLSHLILNDMVKVKGQISEMTVCLVDEIDRLNILARRFFHELSQKGNSLYNVVPDIISRLSDPNIGVSEEHFRSIMDLERQWRDLAFCLNAMPFSDRMMRVLYENLPAFADKLCVQEVYAAFDSIISNVKKLIKPDNMARLEEFETKVKEFHEKGVADEAAVRRAEIAAKTAKQRSRYNRASHSSNITVNNNEVTRKNLRRTATTRAAIQESDEDEEDDNEIEKILPVREKNTRTTRARARTRIVFSSDDEDNE</sequence>
<dbReference type="GO" id="GO:0005634">
    <property type="term" value="C:nucleus"/>
    <property type="evidence" value="ECO:0007669"/>
    <property type="project" value="UniProtKB-SubCell"/>
</dbReference>
<dbReference type="AlphaFoldDB" id="A0A183MY57"/>
<dbReference type="GO" id="GO:0007076">
    <property type="term" value="P:mitotic chromosome condensation"/>
    <property type="evidence" value="ECO:0007669"/>
    <property type="project" value="InterPro"/>
</dbReference>
<keyword evidence="2" id="KW-0132">Cell division</keyword>
<keyword evidence="4" id="KW-0226">DNA condensation</keyword>
<dbReference type="GO" id="GO:0010032">
    <property type="term" value="P:meiotic chromosome condensation"/>
    <property type="evidence" value="ECO:0007669"/>
    <property type="project" value="TreeGrafter"/>
</dbReference>